<feature type="coiled-coil region" evidence="9">
    <location>
        <begin position="195"/>
        <end position="222"/>
    </location>
</feature>
<keyword evidence="3" id="KW-0808">Transferase</keyword>
<dbReference type="InterPro" id="IPR011009">
    <property type="entry name" value="Kinase-like_dom_sf"/>
</dbReference>
<evidence type="ECO:0000313" key="13">
    <source>
        <dbReference type="EMBL" id="CAF1116507.1"/>
    </source>
</evidence>
<reference evidence="13" key="1">
    <citation type="submission" date="2021-02" db="EMBL/GenBank/DDBJ databases">
        <authorList>
            <person name="Nowell W R."/>
        </authorList>
    </citation>
    <scope>NUCLEOTIDE SEQUENCE</scope>
</reference>
<keyword evidence="2" id="KW-0723">Serine/threonine-protein kinase</keyword>
<dbReference type="PANTHER" id="PTHR24347">
    <property type="entry name" value="SERINE/THREONINE-PROTEIN KINASE"/>
    <property type="match status" value="1"/>
</dbReference>
<dbReference type="GO" id="GO:0004674">
    <property type="term" value="F:protein serine/threonine kinase activity"/>
    <property type="evidence" value="ECO:0007669"/>
    <property type="project" value="UniProtKB-KW"/>
</dbReference>
<evidence type="ECO:0000256" key="5">
    <source>
        <dbReference type="ARBA" id="ARBA00022777"/>
    </source>
</evidence>
<dbReference type="SMART" id="SM00537">
    <property type="entry name" value="DCX"/>
    <property type="match status" value="2"/>
</dbReference>
<evidence type="ECO:0000256" key="1">
    <source>
        <dbReference type="ARBA" id="ARBA00012513"/>
    </source>
</evidence>
<dbReference type="Proteomes" id="UP000663845">
    <property type="component" value="Unassembled WGS sequence"/>
</dbReference>
<comment type="caution">
    <text evidence="13">The sequence shown here is derived from an EMBL/GenBank/DDBJ whole genome shotgun (WGS) entry which is preliminary data.</text>
</comment>
<evidence type="ECO:0000259" key="11">
    <source>
        <dbReference type="PROSITE" id="PS50011"/>
    </source>
</evidence>
<comment type="catalytic activity">
    <reaction evidence="7">
        <text>L-threonyl-[protein] + ATP = O-phospho-L-threonyl-[protein] + ADP + H(+)</text>
        <dbReference type="Rhea" id="RHEA:46608"/>
        <dbReference type="Rhea" id="RHEA-COMP:11060"/>
        <dbReference type="Rhea" id="RHEA-COMP:11605"/>
        <dbReference type="ChEBI" id="CHEBI:15378"/>
        <dbReference type="ChEBI" id="CHEBI:30013"/>
        <dbReference type="ChEBI" id="CHEBI:30616"/>
        <dbReference type="ChEBI" id="CHEBI:61977"/>
        <dbReference type="ChEBI" id="CHEBI:456216"/>
        <dbReference type="EC" id="2.7.11.1"/>
    </reaction>
</comment>
<dbReference type="InterPro" id="IPR003533">
    <property type="entry name" value="Doublecortin_dom"/>
</dbReference>
<organism evidence="13 15">
    <name type="scientific">Adineta steineri</name>
    <dbReference type="NCBI Taxonomy" id="433720"/>
    <lineage>
        <taxon>Eukaryota</taxon>
        <taxon>Metazoa</taxon>
        <taxon>Spiralia</taxon>
        <taxon>Gnathifera</taxon>
        <taxon>Rotifera</taxon>
        <taxon>Eurotatoria</taxon>
        <taxon>Bdelloidea</taxon>
        <taxon>Adinetida</taxon>
        <taxon>Adinetidae</taxon>
        <taxon>Adineta</taxon>
    </lineage>
</organism>
<keyword evidence="6" id="KW-0067">ATP-binding</keyword>
<feature type="domain" description="Doublecortin" evidence="12">
    <location>
        <begin position="48"/>
        <end position="130"/>
    </location>
</feature>
<feature type="compositionally biased region" description="Basic and acidic residues" evidence="10">
    <location>
        <begin position="418"/>
        <end position="429"/>
    </location>
</feature>
<evidence type="ECO:0000256" key="6">
    <source>
        <dbReference type="ARBA" id="ARBA00022840"/>
    </source>
</evidence>
<dbReference type="Pfam" id="PF03607">
    <property type="entry name" value="DCX"/>
    <property type="match status" value="2"/>
</dbReference>
<sequence>MTDVVSSHYPWSRNTMAGNPKQQHQYSKSIHLTVPRFTKDIPSRTPLCKITLYRNGDRYFPGKQISIIPQNYTDLQFFLQQLSSIIDLPYGVRHLFTPHNGSEITNIHFLKDGASYVCASFEPFQKLEYKAINIPRIISRSEHLRQPLNDIHSPGRVNVRHLPTTSLPKVGAINGSVTTTTNRFLANNLFLQSFTSAAANSIQQQQQKKQNLKQNKYGLESLANKPRSITIVKQGHEKTHKTITILLNRRTVQTFEQLLSDISEAFGYQKNRSDKIKCLYNLKGRQVNGINDFFRDDDVFVAVTNSADISSVDLNEISLRIFNDPQQSKHHRKKNVRKSVDQDTVTTGPSNVNIKERSIDRYDSTVLEEEDGLSRKNSGLTSTRKPHENSFEDTTTPNHSHRKGKKVHKLPTINSIEQQRERERQRLRDEEEQRRKKIFLKKEFQPAVQIFSVPKFEQLIIDINTNEPSHPTKIKTPTSVKTKVSSIPSLPTNHSNENEIISLSKTSTIKKRSLIVHPSPSIVTDKYDLGKKMGDGNFAIVRRSKLRNTDREYAVKIIDKSKMKGKHYMLEHEINIMYICNHPNIIRLFEDYETADEIYLVMELVKGGDLFEYITKHRCFNESTSALMIKDVSEALLYLHAKNIVHRDVKPENLLVMQKRDGRVTIKLTDFGLALQLTGSVKTVCGTPTYVAPEILAETGYGIEVDCWATGIILYILLCGYPPFKTAERNQEELFQMIQRGKFSYDTEYWNTISSSAKSLIDQLLIVDRQKRMRADEILLHPWILTVGQSKSIRNTEELKTTLRLQYDLKMKEYATETIAN</sequence>
<evidence type="ECO:0000256" key="2">
    <source>
        <dbReference type="ARBA" id="ARBA00022527"/>
    </source>
</evidence>
<dbReference type="InterPro" id="IPR036572">
    <property type="entry name" value="Doublecortin_dom_sf"/>
</dbReference>
<dbReference type="FunFam" id="1.10.510.10:FF:000571">
    <property type="entry name" value="Maternal embryonic leucine zipper kinase"/>
    <property type="match status" value="1"/>
</dbReference>
<protein>
    <recommendedName>
        <fullName evidence="1">non-specific serine/threonine protein kinase</fullName>
        <ecNumber evidence="1">2.7.11.1</ecNumber>
    </recommendedName>
</protein>
<keyword evidence="9" id="KW-0175">Coiled coil</keyword>
<evidence type="ECO:0000256" key="9">
    <source>
        <dbReference type="SAM" id="Coils"/>
    </source>
</evidence>
<evidence type="ECO:0000256" key="10">
    <source>
        <dbReference type="SAM" id="MobiDB-lite"/>
    </source>
</evidence>
<dbReference type="SUPFAM" id="SSF56112">
    <property type="entry name" value="Protein kinase-like (PK-like)"/>
    <property type="match status" value="1"/>
</dbReference>
<feature type="domain" description="Doublecortin" evidence="12">
    <location>
        <begin position="227"/>
        <end position="315"/>
    </location>
</feature>
<dbReference type="GO" id="GO:0035556">
    <property type="term" value="P:intracellular signal transduction"/>
    <property type="evidence" value="ECO:0007669"/>
    <property type="project" value="InterPro"/>
</dbReference>
<keyword evidence="4" id="KW-0547">Nucleotide-binding</keyword>
<feature type="region of interest" description="Disordered" evidence="10">
    <location>
        <begin position="1"/>
        <end position="25"/>
    </location>
</feature>
<dbReference type="EC" id="2.7.11.1" evidence="1"/>
<dbReference type="EMBL" id="CAJOAZ010003368">
    <property type="protein sequence ID" value="CAF4003163.1"/>
    <property type="molecule type" value="Genomic_DNA"/>
</dbReference>
<feature type="compositionally biased region" description="Polar residues" evidence="10">
    <location>
        <begin position="342"/>
        <end position="353"/>
    </location>
</feature>
<feature type="region of interest" description="Disordered" evidence="10">
    <location>
        <begin position="470"/>
        <end position="493"/>
    </location>
</feature>
<name>A0A814Q9B2_9BILA</name>
<accession>A0A814Q9B2</accession>
<dbReference type="PROSITE" id="PS50309">
    <property type="entry name" value="DC"/>
    <property type="match status" value="2"/>
</dbReference>
<proteinExistence type="predicted"/>
<feature type="compositionally biased region" description="Basic and acidic residues" evidence="10">
    <location>
        <begin position="354"/>
        <end position="363"/>
    </location>
</feature>
<dbReference type="EMBL" id="CAJNOG010000250">
    <property type="protein sequence ID" value="CAF1116507.1"/>
    <property type="molecule type" value="Genomic_DNA"/>
</dbReference>
<dbReference type="Gene3D" id="1.10.510.10">
    <property type="entry name" value="Transferase(Phosphotransferase) domain 1"/>
    <property type="match status" value="1"/>
</dbReference>
<comment type="catalytic activity">
    <reaction evidence="8">
        <text>L-seryl-[protein] + ATP = O-phospho-L-seryl-[protein] + ADP + H(+)</text>
        <dbReference type="Rhea" id="RHEA:17989"/>
        <dbReference type="Rhea" id="RHEA-COMP:9863"/>
        <dbReference type="Rhea" id="RHEA-COMP:11604"/>
        <dbReference type="ChEBI" id="CHEBI:15378"/>
        <dbReference type="ChEBI" id="CHEBI:29999"/>
        <dbReference type="ChEBI" id="CHEBI:30616"/>
        <dbReference type="ChEBI" id="CHEBI:83421"/>
        <dbReference type="ChEBI" id="CHEBI:456216"/>
        <dbReference type="EC" id="2.7.11.1"/>
    </reaction>
</comment>
<evidence type="ECO:0000313" key="14">
    <source>
        <dbReference type="EMBL" id="CAF4003163.1"/>
    </source>
</evidence>
<dbReference type="SUPFAM" id="SSF89837">
    <property type="entry name" value="Doublecortin (DC)"/>
    <property type="match status" value="2"/>
</dbReference>
<feature type="domain" description="Protein kinase" evidence="11">
    <location>
        <begin position="527"/>
        <end position="784"/>
    </location>
</feature>
<feature type="compositionally biased region" description="Basic residues" evidence="10">
    <location>
        <begin position="399"/>
        <end position="409"/>
    </location>
</feature>
<dbReference type="Proteomes" id="UP000663844">
    <property type="component" value="Unassembled WGS sequence"/>
</dbReference>
<feature type="compositionally biased region" description="Basic residues" evidence="10">
    <location>
        <begin position="328"/>
        <end position="337"/>
    </location>
</feature>
<evidence type="ECO:0000256" key="3">
    <source>
        <dbReference type="ARBA" id="ARBA00022679"/>
    </source>
</evidence>
<dbReference type="PROSITE" id="PS00108">
    <property type="entry name" value="PROTEIN_KINASE_ST"/>
    <property type="match status" value="1"/>
</dbReference>
<evidence type="ECO:0000256" key="8">
    <source>
        <dbReference type="ARBA" id="ARBA00048679"/>
    </source>
</evidence>
<dbReference type="AlphaFoldDB" id="A0A814Q9B2"/>
<dbReference type="GO" id="GO:0005524">
    <property type="term" value="F:ATP binding"/>
    <property type="evidence" value="ECO:0007669"/>
    <property type="project" value="UniProtKB-KW"/>
</dbReference>
<evidence type="ECO:0000256" key="4">
    <source>
        <dbReference type="ARBA" id="ARBA00022741"/>
    </source>
</evidence>
<keyword evidence="5" id="KW-0418">Kinase</keyword>
<evidence type="ECO:0000256" key="7">
    <source>
        <dbReference type="ARBA" id="ARBA00047899"/>
    </source>
</evidence>
<dbReference type="PROSITE" id="PS50011">
    <property type="entry name" value="PROTEIN_KINASE_DOM"/>
    <property type="match status" value="1"/>
</dbReference>
<dbReference type="InterPro" id="IPR000719">
    <property type="entry name" value="Prot_kinase_dom"/>
</dbReference>
<dbReference type="Pfam" id="PF00069">
    <property type="entry name" value="Pkinase"/>
    <property type="match status" value="1"/>
</dbReference>
<evidence type="ECO:0000313" key="15">
    <source>
        <dbReference type="Proteomes" id="UP000663845"/>
    </source>
</evidence>
<dbReference type="Gene3D" id="3.10.20.230">
    <property type="entry name" value="Doublecortin domain"/>
    <property type="match status" value="2"/>
</dbReference>
<feature type="region of interest" description="Disordered" evidence="10">
    <location>
        <begin position="325"/>
        <end position="429"/>
    </location>
</feature>
<dbReference type="SMART" id="SM00220">
    <property type="entry name" value="S_TKc"/>
    <property type="match status" value="1"/>
</dbReference>
<feature type="compositionally biased region" description="Polar residues" evidence="10">
    <location>
        <begin position="12"/>
        <end position="25"/>
    </location>
</feature>
<gene>
    <name evidence="13" type="ORF">JYZ213_LOCUS22235</name>
    <name evidence="14" type="ORF">OXD698_LOCUS29644</name>
</gene>
<dbReference type="InterPro" id="IPR008271">
    <property type="entry name" value="Ser/Thr_kinase_AS"/>
</dbReference>
<dbReference type="FunFam" id="3.30.200.20:FF:000003">
    <property type="entry name" value="Non-specific serine/threonine protein kinase"/>
    <property type="match status" value="1"/>
</dbReference>
<evidence type="ECO:0000259" key="12">
    <source>
        <dbReference type="PROSITE" id="PS50309"/>
    </source>
</evidence>